<keyword evidence="4" id="KW-1133">Transmembrane helix</keyword>
<dbReference type="InterPro" id="IPR050835">
    <property type="entry name" value="ABC_transporter_sub-D"/>
</dbReference>
<dbReference type="GO" id="GO:0042626">
    <property type="term" value="F:ATPase-coupled transmembrane transporter activity"/>
    <property type="evidence" value="ECO:0007669"/>
    <property type="project" value="TreeGrafter"/>
</dbReference>
<sequence length="211" mass="24130">MSIGSLRDQVIYPDSPEDMRRKGFTDEDLMYILEIVHLAHIVHREGGWDTALDWKDVLSGGEKQRMGMARTFYHKPKFALLDECTSAVSIDVESKIYLGLKDAGITLMTITHRPTLWKFHTHLLQFDGEGGWRMEELDTNTRLTLNEEKNRLENQLAGMPGMQERLRELCSLLGEDSVLLSPEVAAVQDEEEAECELPGEERNDSSFEMEN</sequence>
<dbReference type="EMBL" id="RQTK01001269">
    <property type="protein sequence ID" value="RUS71125.1"/>
    <property type="molecule type" value="Genomic_DNA"/>
</dbReference>
<dbReference type="GO" id="GO:0005778">
    <property type="term" value="C:peroxisomal membrane"/>
    <property type="evidence" value="ECO:0007669"/>
    <property type="project" value="TreeGrafter"/>
</dbReference>
<evidence type="ECO:0000313" key="8">
    <source>
        <dbReference type="EMBL" id="RUS71125.1"/>
    </source>
</evidence>
<feature type="region of interest" description="Disordered" evidence="6">
    <location>
        <begin position="187"/>
        <end position="211"/>
    </location>
</feature>
<dbReference type="Pfam" id="PF00005">
    <property type="entry name" value="ABC_tran"/>
    <property type="match status" value="1"/>
</dbReference>
<comment type="caution">
    <text evidence="8">The sequence shown here is derived from an EMBL/GenBank/DDBJ whole genome shotgun (WGS) entry which is preliminary data.</text>
</comment>
<name>A0A433SPH2_ELYCH</name>
<dbReference type="GO" id="GO:0006635">
    <property type="term" value="P:fatty acid beta-oxidation"/>
    <property type="evidence" value="ECO:0007669"/>
    <property type="project" value="TreeGrafter"/>
</dbReference>
<reference evidence="8 9" key="1">
    <citation type="submission" date="2019-01" db="EMBL/GenBank/DDBJ databases">
        <title>A draft genome assembly of the solar-powered sea slug Elysia chlorotica.</title>
        <authorList>
            <person name="Cai H."/>
            <person name="Li Q."/>
            <person name="Fang X."/>
            <person name="Li J."/>
            <person name="Curtis N.E."/>
            <person name="Altenburger A."/>
            <person name="Shibata T."/>
            <person name="Feng M."/>
            <person name="Maeda T."/>
            <person name="Schwartz J.A."/>
            <person name="Shigenobu S."/>
            <person name="Lundholm N."/>
            <person name="Nishiyama T."/>
            <person name="Yang H."/>
            <person name="Hasebe M."/>
            <person name="Li S."/>
            <person name="Pierce S.K."/>
            <person name="Wang J."/>
        </authorList>
    </citation>
    <scope>NUCLEOTIDE SEQUENCE [LARGE SCALE GENOMIC DNA]</scope>
    <source>
        <strain evidence="8">EC2010</strain>
        <tissue evidence="8">Whole organism of an adult</tissue>
    </source>
</reference>
<dbReference type="Proteomes" id="UP000271974">
    <property type="component" value="Unassembled WGS sequence"/>
</dbReference>
<evidence type="ECO:0000259" key="7">
    <source>
        <dbReference type="Pfam" id="PF00005"/>
    </source>
</evidence>
<evidence type="ECO:0000313" key="9">
    <source>
        <dbReference type="Proteomes" id="UP000271974"/>
    </source>
</evidence>
<evidence type="ECO:0000256" key="5">
    <source>
        <dbReference type="ARBA" id="ARBA00023136"/>
    </source>
</evidence>
<dbReference type="PANTHER" id="PTHR11384:SF67">
    <property type="entry name" value="ATP-BINDING CASSETTE SUB-FAMILY D MEMBER 1"/>
    <property type="match status" value="1"/>
</dbReference>
<dbReference type="Gene3D" id="3.40.50.300">
    <property type="entry name" value="P-loop containing nucleotide triphosphate hydrolases"/>
    <property type="match status" value="1"/>
</dbReference>
<keyword evidence="5" id="KW-0472">Membrane</keyword>
<gene>
    <name evidence="8" type="ORF">EGW08_021116</name>
</gene>
<dbReference type="GO" id="GO:0042760">
    <property type="term" value="P:very long-chain fatty acid catabolic process"/>
    <property type="evidence" value="ECO:0007669"/>
    <property type="project" value="TreeGrafter"/>
</dbReference>
<evidence type="ECO:0000256" key="4">
    <source>
        <dbReference type="ARBA" id="ARBA00022989"/>
    </source>
</evidence>
<dbReference type="STRING" id="188477.A0A433SPH2"/>
<dbReference type="AlphaFoldDB" id="A0A433SPH2"/>
<dbReference type="InterPro" id="IPR027417">
    <property type="entry name" value="P-loop_NTPase"/>
</dbReference>
<evidence type="ECO:0000256" key="6">
    <source>
        <dbReference type="SAM" id="MobiDB-lite"/>
    </source>
</evidence>
<dbReference type="GO" id="GO:0016887">
    <property type="term" value="F:ATP hydrolysis activity"/>
    <property type="evidence" value="ECO:0007669"/>
    <property type="project" value="InterPro"/>
</dbReference>
<accession>A0A433SPH2</accession>
<keyword evidence="9" id="KW-1185">Reference proteome</keyword>
<dbReference type="OrthoDB" id="422637at2759"/>
<dbReference type="SUPFAM" id="SSF52540">
    <property type="entry name" value="P-loop containing nucleoside triphosphate hydrolases"/>
    <property type="match status" value="1"/>
</dbReference>
<organism evidence="8 9">
    <name type="scientific">Elysia chlorotica</name>
    <name type="common">Eastern emerald elysia</name>
    <name type="synonym">Sea slug</name>
    <dbReference type="NCBI Taxonomy" id="188477"/>
    <lineage>
        <taxon>Eukaryota</taxon>
        <taxon>Metazoa</taxon>
        <taxon>Spiralia</taxon>
        <taxon>Lophotrochozoa</taxon>
        <taxon>Mollusca</taxon>
        <taxon>Gastropoda</taxon>
        <taxon>Heterobranchia</taxon>
        <taxon>Euthyneura</taxon>
        <taxon>Panpulmonata</taxon>
        <taxon>Sacoglossa</taxon>
        <taxon>Placobranchoidea</taxon>
        <taxon>Plakobranchidae</taxon>
        <taxon>Elysia</taxon>
    </lineage>
</organism>
<dbReference type="GO" id="GO:0005524">
    <property type="term" value="F:ATP binding"/>
    <property type="evidence" value="ECO:0007669"/>
    <property type="project" value="InterPro"/>
</dbReference>
<keyword evidence="2" id="KW-0813">Transport</keyword>
<proteinExistence type="inferred from homology"/>
<dbReference type="GO" id="GO:0007031">
    <property type="term" value="P:peroxisome organization"/>
    <property type="evidence" value="ECO:0007669"/>
    <property type="project" value="TreeGrafter"/>
</dbReference>
<dbReference type="PANTHER" id="PTHR11384">
    <property type="entry name" value="ATP-BINDING CASSETTE, SUB-FAMILY D MEMBER"/>
    <property type="match status" value="1"/>
</dbReference>
<dbReference type="GO" id="GO:0005324">
    <property type="term" value="F:long-chain fatty acid transmembrane transporter activity"/>
    <property type="evidence" value="ECO:0007669"/>
    <property type="project" value="TreeGrafter"/>
</dbReference>
<evidence type="ECO:0000256" key="2">
    <source>
        <dbReference type="ARBA" id="ARBA00022448"/>
    </source>
</evidence>
<dbReference type="InterPro" id="IPR003439">
    <property type="entry name" value="ABC_transporter-like_ATP-bd"/>
</dbReference>
<feature type="domain" description="ABC transporter" evidence="7">
    <location>
        <begin position="55"/>
        <end position="86"/>
    </location>
</feature>
<feature type="compositionally biased region" description="Acidic residues" evidence="6">
    <location>
        <begin position="188"/>
        <end position="198"/>
    </location>
</feature>
<evidence type="ECO:0000256" key="1">
    <source>
        <dbReference type="ARBA" id="ARBA00008575"/>
    </source>
</evidence>
<evidence type="ECO:0000256" key="3">
    <source>
        <dbReference type="ARBA" id="ARBA00022692"/>
    </source>
</evidence>
<protein>
    <recommendedName>
        <fullName evidence="7">ABC transporter domain-containing protein</fullName>
    </recommendedName>
</protein>
<comment type="similarity">
    <text evidence="1">Belongs to the ABC transporter superfamily. ABCD family. Peroxisomal fatty acyl CoA transporter (TC 3.A.1.203) subfamily.</text>
</comment>
<dbReference type="GO" id="GO:0015910">
    <property type="term" value="P:long-chain fatty acid import into peroxisome"/>
    <property type="evidence" value="ECO:0007669"/>
    <property type="project" value="TreeGrafter"/>
</dbReference>
<keyword evidence="3" id="KW-0812">Transmembrane</keyword>